<gene>
    <name evidence="5" type="primary">tenI</name>
    <name evidence="4" type="ORF">GCM10007183_06280</name>
    <name evidence="5" type="ORF">SAMEA4412661_00328</name>
</gene>
<keyword evidence="2" id="KW-0784">Thiamine biosynthesis</keyword>
<evidence type="ECO:0000259" key="3">
    <source>
        <dbReference type="Pfam" id="PF02581"/>
    </source>
</evidence>
<evidence type="ECO:0000313" key="6">
    <source>
        <dbReference type="Proteomes" id="UP000243706"/>
    </source>
</evidence>
<reference evidence="5 6" key="2">
    <citation type="submission" date="2017-06" db="EMBL/GenBank/DDBJ databases">
        <authorList>
            <consortium name="Pathogen Informatics"/>
        </authorList>
    </citation>
    <scope>NUCLEOTIDE SEQUENCE [LARGE SCALE GENOMIC DNA]</scope>
    <source>
        <strain evidence="5 6">NCTC13833</strain>
    </source>
</reference>
<dbReference type="InterPro" id="IPR022998">
    <property type="entry name" value="ThiamineP_synth_TenI"/>
</dbReference>
<comment type="pathway">
    <text evidence="1">Cofactor biosynthesis; thiamine diphosphate biosynthesis.</text>
</comment>
<dbReference type="AlphaFoldDB" id="A0A240BXY1"/>
<dbReference type="PANTHER" id="PTHR20857:SF22">
    <property type="entry name" value="THIAZOLE TAUTOMERASE"/>
    <property type="match status" value="1"/>
</dbReference>
<dbReference type="KEGG" id="smus:C7J88_08780"/>
<reference evidence="7" key="3">
    <citation type="journal article" date="2019" name="Int. J. Syst. Evol. Microbiol.">
        <title>The Global Catalogue of Microorganisms (GCM) 10K type strain sequencing project: providing services to taxonomists for standard genome sequencing and annotation.</title>
        <authorList>
            <consortium name="The Broad Institute Genomics Platform"/>
            <consortium name="The Broad Institute Genome Sequencing Center for Infectious Disease"/>
            <person name="Wu L."/>
            <person name="Ma J."/>
        </authorList>
    </citation>
    <scope>NUCLEOTIDE SEQUENCE [LARGE SCALE GENOMIC DNA]</scope>
    <source>
        <strain evidence="7">CCM 4175</strain>
    </source>
</reference>
<organism evidence="5 6">
    <name type="scientific">Staphylococcus muscae</name>
    <dbReference type="NCBI Taxonomy" id="1294"/>
    <lineage>
        <taxon>Bacteria</taxon>
        <taxon>Bacillati</taxon>
        <taxon>Bacillota</taxon>
        <taxon>Bacilli</taxon>
        <taxon>Bacillales</taxon>
        <taxon>Staphylococcaceae</taxon>
        <taxon>Staphylococcus</taxon>
    </lineage>
</organism>
<reference evidence="4" key="4">
    <citation type="submission" date="2024-05" db="EMBL/GenBank/DDBJ databases">
        <authorList>
            <person name="Sun Q."/>
            <person name="Sedlacek I."/>
        </authorList>
    </citation>
    <scope>NUCLEOTIDE SEQUENCE</scope>
    <source>
        <strain evidence="4">CCM 4175</strain>
    </source>
</reference>
<protein>
    <submittedName>
        <fullName evidence="5">Thiamine monophosphate synthase</fullName>
    </submittedName>
    <submittedName>
        <fullName evidence="4">Thiamine phosphate synthase</fullName>
    </submittedName>
</protein>
<evidence type="ECO:0000256" key="1">
    <source>
        <dbReference type="ARBA" id="ARBA00004948"/>
    </source>
</evidence>
<evidence type="ECO:0000313" key="5">
    <source>
        <dbReference type="EMBL" id="SNV99718.1"/>
    </source>
</evidence>
<keyword evidence="7" id="KW-1185">Reference proteome</keyword>
<dbReference type="PANTHER" id="PTHR20857">
    <property type="entry name" value="THIAMINE-PHOSPHATE PYROPHOSPHORYLASE"/>
    <property type="match status" value="1"/>
</dbReference>
<sequence length="196" mass="22370">MIIAVTPYELLTDQHIQRLNMIEPQIDGVLLRTPMTQLSLIEWLHALLQDEFPKSKVIIHTDITLAKRMGIQRLHFKEGDKQAFHLKETHPSYSVSMSVHHVESIIKAREHQLDFGLFGHVFPSASKQGKPPRTNAEVCAALSEQFPLIAIGGIDQHTVTQVNPKFIGMACIRSAFNIPIQVFDEMVQKWKMNKER</sequence>
<reference evidence="4" key="1">
    <citation type="journal article" date="2014" name="Int. J. Syst. Evol. Microbiol.">
        <title>Complete genome of a new Firmicutes species belonging to the dominant human colonic microbiota ('Ruminococcus bicirculans') reveals two chromosomes and a selective capacity to utilize plant glucans.</title>
        <authorList>
            <consortium name="NISC Comparative Sequencing Program"/>
            <person name="Wegmann U."/>
            <person name="Louis P."/>
            <person name="Goesmann A."/>
            <person name="Henrissat B."/>
            <person name="Duncan S.H."/>
            <person name="Flint H.J."/>
        </authorList>
    </citation>
    <scope>NUCLEOTIDE SEQUENCE</scope>
    <source>
        <strain evidence="4">CCM 4175</strain>
    </source>
</reference>
<proteinExistence type="predicted"/>
<dbReference type="Proteomes" id="UP000652995">
    <property type="component" value="Unassembled WGS sequence"/>
</dbReference>
<dbReference type="OrthoDB" id="9815348at2"/>
<dbReference type="InterPro" id="IPR013785">
    <property type="entry name" value="Aldolase_TIM"/>
</dbReference>
<dbReference type="GO" id="GO:0004789">
    <property type="term" value="F:thiamine-phosphate diphosphorylase activity"/>
    <property type="evidence" value="ECO:0007669"/>
    <property type="project" value="TreeGrafter"/>
</dbReference>
<dbReference type="Gene3D" id="3.20.20.70">
    <property type="entry name" value="Aldolase class I"/>
    <property type="match status" value="1"/>
</dbReference>
<evidence type="ECO:0000313" key="7">
    <source>
        <dbReference type="Proteomes" id="UP000652995"/>
    </source>
</evidence>
<dbReference type="GO" id="GO:0005737">
    <property type="term" value="C:cytoplasm"/>
    <property type="evidence" value="ECO:0007669"/>
    <property type="project" value="TreeGrafter"/>
</dbReference>
<dbReference type="EMBL" id="BMCB01000003">
    <property type="protein sequence ID" value="GGA84816.1"/>
    <property type="molecule type" value="Genomic_DNA"/>
</dbReference>
<dbReference type="InterPro" id="IPR036206">
    <property type="entry name" value="ThiamineP_synth_sf"/>
</dbReference>
<dbReference type="Proteomes" id="UP000243706">
    <property type="component" value="Chromosome 1"/>
</dbReference>
<dbReference type="SUPFAM" id="SSF51391">
    <property type="entry name" value="Thiamin phosphate synthase"/>
    <property type="match status" value="1"/>
</dbReference>
<dbReference type="EMBL" id="LT906464">
    <property type="protein sequence ID" value="SNV99718.1"/>
    <property type="molecule type" value="Genomic_DNA"/>
</dbReference>
<name>A0A240BXY1_9STAP</name>
<accession>A0A240BXY1</accession>
<dbReference type="GO" id="GO:0009228">
    <property type="term" value="P:thiamine biosynthetic process"/>
    <property type="evidence" value="ECO:0007669"/>
    <property type="project" value="UniProtKB-KW"/>
</dbReference>
<feature type="domain" description="Thiamine phosphate synthase/TenI" evidence="3">
    <location>
        <begin position="37"/>
        <end position="174"/>
    </location>
</feature>
<evidence type="ECO:0000256" key="2">
    <source>
        <dbReference type="ARBA" id="ARBA00022977"/>
    </source>
</evidence>
<dbReference type="RefSeq" id="WP_095115447.1">
    <property type="nucleotide sequence ID" value="NZ_BMCB01000003.1"/>
</dbReference>
<dbReference type="Pfam" id="PF02581">
    <property type="entry name" value="TMP-TENI"/>
    <property type="match status" value="1"/>
</dbReference>
<evidence type="ECO:0000313" key="4">
    <source>
        <dbReference type="EMBL" id="GGA84816.1"/>
    </source>
</evidence>
<dbReference type="CDD" id="cd00564">
    <property type="entry name" value="TMP_TenI"/>
    <property type="match status" value="1"/>
</dbReference>